<evidence type="ECO:0000313" key="2">
    <source>
        <dbReference type="EnsemblMetazoa" id="SMAR008845-PA"/>
    </source>
</evidence>
<protein>
    <recommendedName>
        <fullName evidence="4">DUF19 domain-containing protein</fullName>
    </recommendedName>
</protein>
<dbReference type="EMBL" id="JH431859">
    <property type="status" value="NOT_ANNOTATED_CDS"/>
    <property type="molecule type" value="Genomic_DNA"/>
</dbReference>
<reference evidence="2" key="2">
    <citation type="submission" date="2015-02" db="UniProtKB">
        <authorList>
            <consortium name="EnsemblMetazoa"/>
        </authorList>
    </citation>
    <scope>IDENTIFICATION</scope>
</reference>
<dbReference type="EnsemblMetazoa" id="SMAR008845-RA">
    <property type="protein sequence ID" value="SMAR008845-PA"/>
    <property type="gene ID" value="SMAR008845"/>
</dbReference>
<accession>T1J5E5</accession>
<keyword evidence="1" id="KW-0732">Signal</keyword>
<sequence length="177" mass="20420">MDHHHLFISLLITITFNEISSEQISFNVALMNDLNITCIQHKNLTTSSAVSVSDNCIQEALRDLYERKHELNYNEERIKLICTTDITKECNDKQRDIVLPCLPENTHEIVDKMINVNYQLTVALCANDAEYYKTLLESTCETDKKEKMVAKKIECEVQLETAAERHLITYFSTANCQ</sequence>
<dbReference type="AlphaFoldDB" id="T1J5E5"/>
<keyword evidence="3" id="KW-1185">Reference proteome</keyword>
<evidence type="ECO:0000313" key="3">
    <source>
        <dbReference type="Proteomes" id="UP000014500"/>
    </source>
</evidence>
<organism evidence="2 3">
    <name type="scientific">Strigamia maritima</name>
    <name type="common">European centipede</name>
    <name type="synonym">Geophilus maritimus</name>
    <dbReference type="NCBI Taxonomy" id="126957"/>
    <lineage>
        <taxon>Eukaryota</taxon>
        <taxon>Metazoa</taxon>
        <taxon>Ecdysozoa</taxon>
        <taxon>Arthropoda</taxon>
        <taxon>Myriapoda</taxon>
        <taxon>Chilopoda</taxon>
        <taxon>Pleurostigmophora</taxon>
        <taxon>Geophilomorpha</taxon>
        <taxon>Linotaeniidae</taxon>
        <taxon>Strigamia</taxon>
    </lineage>
</organism>
<proteinExistence type="predicted"/>
<dbReference type="HOGENOM" id="CLU_1519742_0_0_1"/>
<evidence type="ECO:0000256" key="1">
    <source>
        <dbReference type="SAM" id="SignalP"/>
    </source>
</evidence>
<evidence type="ECO:0008006" key="4">
    <source>
        <dbReference type="Google" id="ProtNLM"/>
    </source>
</evidence>
<dbReference type="Proteomes" id="UP000014500">
    <property type="component" value="Unassembled WGS sequence"/>
</dbReference>
<feature type="signal peptide" evidence="1">
    <location>
        <begin position="1"/>
        <end position="21"/>
    </location>
</feature>
<reference evidence="3" key="1">
    <citation type="submission" date="2011-05" db="EMBL/GenBank/DDBJ databases">
        <authorList>
            <person name="Richards S.R."/>
            <person name="Qu J."/>
            <person name="Jiang H."/>
            <person name="Jhangiani S.N."/>
            <person name="Agravi P."/>
            <person name="Goodspeed R."/>
            <person name="Gross S."/>
            <person name="Mandapat C."/>
            <person name="Jackson L."/>
            <person name="Mathew T."/>
            <person name="Pu L."/>
            <person name="Thornton R."/>
            <person name="Saada N."/>
            <person name="Wilczek-Boney K.B."/>
            <person name="Lee S."/>
            <person name="Kovar C."/>
            <person name="Wu Y."/>
            <person name="Scherer S.E."/>
            <person name="Worley K.C."/>
            <person name="Muzny D.M."/>
            <person name="Gibbs R."/>
        </authorList>
    </citation>
    <scope>NUCLEOTIDE SEQUENCE</scope>
    <source>
        <strain evidence="3">Brora</strain>
    </source>
</reference>
<name>T1J5E5_STRMM</name>
<feature type="chain" id="PRO_5004590200" description="DUF19 domain-containing protein" evidence="1">
    <location>
        <begin position="22"/>
        <end position="177"/>
    </location>
</feature>